<gene>
    <name evidence="2" type="ORF">J4573_08605</name>
</gene>
<dbReference type="AlphaFoldDB" id="A0A939T3S4"/>
<feature type="region of interest" description="Disordered" evidence="1">
    <location>
        <begin position="67"/>
        <end position="132"/>
    </location>
</feature>
<dbReference type="EMBL" id="JAGEOJ010000003">
    <property type="protein sequence ID" value="MBO2447144.1"/>
    <property type="molecule type" value="Genomic_DNA"/>
</dbReference>
<name>A0A939T3S4_9ACTN</name>
<sequence length="132" mass="13627">MTAVNAADAEATLVTTAARVLRDRQLGKPPDSEAIADRDHLAGALGAWAGSTGERVLFALGTRIGRAASRMDASPSPSRTSSKDTDSLAAEDFPHDVSDAITAAKRGDAWQADSPQPAPSKGNRPGPKGGHR</sequence>
<organism evidence="2 3">
    <name type="scientific">Actinomadura barringtoniae</name>
    <dbReference type="NCBI Taxonomy" id="1427535"/>
    <lineage>
        <taxon>Bacteria</taxon>
        <taxon>Bacillati</taxon>
        <taxon>Actinomycetota</taxon>
        <taxon>Actinomycetes</taxon>
        <taxon>Streptosporangiales</taxon>
        <taxon>Thermomonosporaceae</taxon>
        <taxon>Actinomadura</taxon>
    </lineage>
</organism>
<dbReference type="Proteomes" id="UP000669179">
    <property type="component" value="Unassembled WGS sequence"/>
</dbReference>
<reference evidence="2" key="1">
    <citation type="submission" date="2021-03" db="EMBL/GenBank/DDBJ databases">
        <authorList>
            <person name="Kanchanasin P."/>
            <person name="Saeng-In P."/>
            <person name="Phongsopitanun W."/>
            <person name="Yuki M."/>
            <person name="Kudo T."/>
            <person name="Ohkuma M."/>
            <person name="Tanasupawat S."/>
        </authorList>
    </citation>
    <scope>NUCLEOTIDE SEQUENCE</scope>
    <source>
        <strain evidence="2">GKU 128</strain>
    </source>
</reference>
<accession>A0A939T3S4</accession>
<evidence type="ECO:0000313" key="2">
    <source>
        <dbReference type="EMBL" id="MBO2447144.1"/>
    </source>
</evidence>
<proteinExistence type="predicted"/>
<evidence type="ECO:0000313" key="3">
    <source>
        <dbReference type="Proteomes" id="UP000669179"/>
    </source>
</evidence>
<dbReference type="RefSeq" id="WP_208254746.1">
    <property type="nucleotide sequence ID" value="NZ_JAGEOJ010000003.1"/>
</dbReference>
<keyword evidence="3" id="KW-1185">Reference proteome</keyword>
<comment type="caution">
    <text evidence="2">The sequence shown here is derived from an EMBL/GenBank/DDBJ whole genome shotgun (WGS) entry which is preliminary data.</text>
</comment>
<evidence type="ECO:0000256" key="1">
    <source>
        <dbReference type="SAM" id="MobiDB-lite"/>
    </source>
</evidence>
<feature type="compositionally biased region" description="Basic and acidic residues" evidence="1">
    <location>
        <begin position="81"/>
        <end position="98"/>
    </location>
</feature>
<protein>
    <submittedName>
        <fullName evidence="2">Uncharacterized protein</fullName>
    </submittedName>
</protein>